<dbReference type="InterPro" id="IPR007842">
    <property type="entry name" value="HEPN_dom"/>
</dbReference>
<name>A0A1F6CSB9_HANXR</name>
<dbReference type="AlphaFoldDB" id="A0A1F6CSB9"/>
<proteinExistence type="inferred from homology"/>
<dbReference type="InterPro" id="IPR052226">
    <property type="entry name" value="UPF0332_toxin"/>
</dbReference>
<feature type="domain" description="HEPN" evidence="2">
    <location>
        <begin position="7"/>
        <end position="119"/>
    </location>
</feature>
<gene>
    <name evidence="3" type="ORF">A3F84_15290</name>
</gene>
<evidence type="ECO:0000256" key="1">
    <source>
        <dbReference type="ARBA" id="ARBA00038248"/>
    </source>
</evidence>
<dbReference type="PANTHER" id="PTHR36565:SF1">
    <property type="entry name" value="UPF0332 PROTEIN TM_1000"/>
    <property type="match status" value="1"/>
</dbReference>
<dbReference type="PANTHER" id="PTHR36565">
    <property type="entry name" value="UPF0332 PROTEIN TM_1000"/>
    <property type="match status" value="1"/>
</dbReference>
<dbReference type="Pfam" id="PF05168">
    <property type="entry name" value="HEPN"/>
    <property type="match status" value="1"/>
</dbReference>
<dbReference type="Gene3D" id="1.20.120.330">
    <property type="entry name" value="Nucleotidyltransferases domain 2"/>
    <property type="match status" value="1"/>
</dbReference>
<protein>
    <recommendedName>
        <fullName evidence="2">HEPN domain-containing protein</fullName>
    </recommendedName>
</protein>
<comment type="similarity">
    <text evidence="1">Belongs to the UPF0332 family.</text>
</comment>
<accession>A0A1F6CSB9</accession>
<organism evidence="3 4">
    <name type="scientific">Handelsmanbacteria sp. (strain RIFCSPLOWO2_12_FULL_64_10)</name>
    <dbReference type="NCBI Taxonomy" id="1817868"/>
    <lineage>
        <taxon>Bacteria</taxon>
        <taxon>Candidatus Handelsmaniibacteriota</taxon>
    </lineage>
</organism>
<sequence length="131" mass="14397">MRPEILALWSRAIQALRTARSTVSTDPDAAASRAYYAAFYAVSALFALQGKTFSKHSAVEAAVHRDLVHAGVWPVDLGKDYSFLLQLRETGDYGGPTHVSGEEALESIEAARRILQAVRDTDPESFSEDRE</sequence>
<evidence type="ECO:0000259" key="2">
    <source>
        <dbReference type="Pfam" id="PF05168"/>
    </source>
</evidence>
<comment type="caution">
    <text evidence="3">The sequence shown here is derived from an EMBL/GenBank/DDBJ whole genome shotgun (WGS) entry which is preliminary data.</text>
</comment>
<dbReference type="EMBL" id="MFKF01000162">
    <property type="protein sequence ID" value="OGG51980.1"/>
    <property type="molecule type" value="Genomic_DNA"/>
</dbReference>
<evidence type="ECO:0000313" key="3">
    <source>
        <dbReference type="EMBL" id="OGG51980.1"/>
    </source>
</evidence>
<evidence type="ECO:0000313" key="4">
    <source>
        <dbReference type="Proteomes" id="UP000178606"/>
    </source>
</evidence>
<dbReference type="Proteomes" id="UP000178606">
    <property type="component" value="Unassembled WGS sequence"/>
</dbReference>
<reference evidence="3 4" key="1">
    <citation type="journal article" date="2016" name="Nat. Commun.">
        <title>Thousands of microbial genomes shed light on interconnected biogeochemical processes in an aquifer system.</title>
        <authorList>
            <person name="Anantharaman K."/>
            <person name="Brown C.T."/>
            <person name="Hug L.A."/>
            <person name="Sharon I."/>
            <person name="Castelle C.J."/>
            <person name="Probst A.J."/>
            <person name="Thomas B.C."/>
            <person name="Singh A."/>
            <person name="Wilkins M.J."/>
            <person name="Karaoz U."/>
            <person name="Brodie E.L."/>
            <person name="Williams K.H."/>
            <person name="Hubbard S.S."/>
            <person name="Banfield J.F."/>
        </authorList>
    </citation>
    <scope>NUCLEOTIDE SEQUENCE [LARGE SCALE GENOMIC DNA]</scope>
    <source>
        <strain evidence="4">RIFCSPLOWO2_12_FULL_64_10</strain>
    </source>
</reference>